<protein>
    <submittedName>
        <fullName evidence="1">Uncharacterized protein</fullName>
    </submittedName>
</protein>
<proteinExistence type="predicted"/>
<dbReference type="Proteomes" id="UP000814033">
    <property type="component" value="Unassembled WGS sequence"/>
</dbReference>
<evidence type="ECO:0000313" key="2">
    <source>
        <dbReference type="Proteomes" id="UP000814033"/>
    </source>
</evidence>
<dbReference type="EMBL" id="MU275957">
    <property type="protein sequence ID" value="KAI0045256.1"/>
    <property type="molecule type" value="Genomic_DNA"/>
</dbReference>
<organism evidence="1 2">
    <name type="scientific">Auriscalpium vulgare</name>
    <dbReference type="NCBI Taxonomy" id="40419"/>
    <lineage>
        <taxon>Eukaryota</taxon>
        <taxon>Fungi</taxon>
        <taxon>Dikarya</taxon>
        <taxon>Basidiomycota</taxon>
        <taxon>Agaricomycotina</taxon>
        <taxon>Agaricomycetes</taxon>
        <taxon>Russulales</taxon>
        <taxon>Auriscalpiaceae</taxon>
        <taxon>Auriscalpium</taxon>
    </lineage>
</organism>
<keyword evidence="2" id="KW-1185">Reference proteome</keyword>
<reference evidence="1" key="1">
    <citation type="submission" date="2021-02" db="EMBL/GenBank/DDBJ databases">
        <authorList>
            <consortium name="DOE Joint Genome Institute"/>
            <person name="Ahrendt S."/>
            <person name="Looney B.P."/>
            <person name="Miyauchi S."/>
            <person name="Morin E."/>
            <person name="Drula E."/>
            <person name="Courty P.E."/>
            <person name="Chicoki N."/>
            <person name="Fauchery L."/>
            <person name="Kohler A."/>
            <person name="Kuo A."/>
            <person name="Labutti K."/>
            <person name="Pangilinan J."/>
            <person name="Lipzen A."/>
            <person name="Riley R."/>
            <person name="Andreopoulos W."/>
            <person name="He G."/>
            <person name="Johnson J."/>
            <person name="Barry K.W."/>
            <person name="Grigoriev I.V."/>
            <person name="Nagy L."/>
            <person name="Hibbett D."/>
            <person name="Henrissat B."/>
            <person name="Matheny P.B."/>
            <person name="Labbe J."/>
            <person name="Martin F."/>
        </authorList>
    </citation>
    <scope>NUCLEOTIDE SEQUENCE</scope>
    <source>
        <strain evidence="1">FP105234-sp</strain>
    </source>
</reference>
<reference evidence="1" key="2">
    <citation type="journal article" date="2022" name="New Phytol.">
        <title>Evolutionary transition to the ectomycorrhizal habit in the genomes of a hyperdiverse lineage of mushroom-forming fungi.</title>
        <authorList>
            <person name="Looney B."/>
            <person name="Miyauchi S."/>
            <person name="Morin E."/>
            <person name="Drula E."/>
            <person name="Courty P.E."/>
            <person name="Kohler A."/>
            <person name="Kuo A."/>
            <person name="LaButti K."/>
            <person name="Pangilinan J."/>
            <person name="Lipzen A."/>
            <person name="Riley R."/>
            <person name="Andreopoulos W."/>
            <person name="He G."/>
            <person name="Johnson J."/>
            <person name="Nolan M."/>
            <person name="Tritt A."/>
            <person name="Barry K.W."/>
            <person name="Grigoriev I.V."/>
            <person name="Nagy L.G."/>
            <person name="Hibbett D."/>
            <person name="Henrissat B."/>
            <person name="Matheny P.B."/>
            <person name="Labbe J."/>
            <person name="Martin F.M."/>
        </authorList>
    </citation>
    <scope>NUCLEOTIDE SEQUENCE</scope>
    <source>
        <strain evidence="1">FP105234-sp</strain>
    </source>
</reference>
<sequence length="137" mass="14995">MLLQACITSTFVVLGGGFRKLLSFAVVAFWAFYFLTVLGAVVLRFREPGLARPYKTWLITPMTFCIVALFLLAIPALAAPQRVIAVALFVGVGVPVYFVTQRRRSTGVGREGLEEHESLVTDTAPRYGSVEGEAIKI</sequence>
<gene>
    <name evidence="1" type="ORF">FA95DRAFT_1607875</name>
</gene>
<name>A0ACB8RNN7_9AGAM</name>
<comment type="caution">
    <text evidence="1">The sequence shown here is derived from an EMBL/GenBank/DDBJ whole genome shotgun (WGS) entry which is preliminary data.</text>
</comment>
<accession>A0ACB8RNN7</accession>
<evidence type="ECO:0000313" key="1">
    <source>
        <dbReference type="EMBL" id="KAI0045256.1"/>
    </source>
</evidence>